<comment type="caution">
    <text evidence="8">The sequence shown here is derived from an EMBL/GenBank/DDBJ whole genome shotgun (WGS) entry which is preliminary data.</text>
</comment>
<name>A0A0B2C3H6_9SPHN</name>
<feature type="region of interest" description="Disordered" evidence="6">
    <location>
        <begin position="325"/>
        <end position="389"/>
    </location>
</feature>
<evidence type="ECO:0000256" key="1">
    <source>
        <dbReference type="ARBA" id="ARBA00004141"/>
    </source>
</evidence>
<proteinExistence type="inferred from homology"/>
<dbReference type="Proteomes" id="UP000030988">
    <property type="component" value="Unassembled WGS sequence"/>
</dbReference>
<keyword evidence="5 7" id="KW-0472">Membrane</keyword>
<sequence length="389" mass="39078">MDGVGSGVAMSLRAVDCAAAATSQAAFGRLFASDGALLPALTILLTLYVAFFAFGLITGRSTLGISALTPRMVTLGLVLTFATSWAAYQGTMYNLVIGAPNQIANILTGTEGSATTVFADKIDVVFAALIEASGDEAAEGAPSTFSPPGLLWLGGTLLLLGTVGLLATCKIALAILMALGPIFVVLALFNGTRGLFTGWLKGVVLLAITPLFAVLGGSLMLELAVPVLRALTVVPGEIEPRAAMAFFMIGAVHMALMIMVLKVAGTMVAGWTVFGLTGRDADKADNAVTAAAAARGAATAVVAAGPAGAARTASAAPSRDIRMTAASLPSAANDRGSTGTVSTRETRIIGAAAPGAGSIADQAGPSRARGVGSRFRAAPPRGSKSRTTP</sequence>
<organism evidence="8 9">
    <name type="scientific">Croceibacterium mercuriale</name>
    <dbReference type="NCBI Taxonomy" id="1572751"/>
    <lineage>
        <taxon>Bacteria</taxon>
        <taxon>Pseudomonadati</taxon>
        <taxon>Pseudomonadota</taxon>
        <taxon>Alphaproteobacteria</taxon>
        <taxon>Sphingomonadales</taxon>
        <taxon>Erythrobacteraceae</taxon>
        <taxon>Croceibacterium</taxon>
    </lineage>
</organism>
<evidence type="ECO:0000256" key="7">
    <source>
        <dbReference type="SAM" id="Phobius"/>
    </source>
</evidence>
<dbReference type="AlphaFoldDB" id="A0A0B2C3H6"/>
<dbReference type="GO" id="GO:0030255">
    <property type="term" value="P:protein secretion by the type IV secretion system"/>
    <property type="evidence" value="ECO:0007669"/>
    <property type="project" value="InterPro"/>
</dbReference>
<reference evidence="8 9" key="1">
    <citation type="submission" date="2014-11" db="EMBL/GenBank/DDBJ databases">
        <title>Draft genome sequence of Kirrobacter mercurialis.</title>
        <authorList>
            <person name="Coil D.A."/>
            <person name="Eisen J.A."/>
        </authorList>
    </citation>
    <scope>NUCLEOTIDE SEQUENCE [LARGE SCALE GENOMIC DNA]</scope>
    <source>
        <strain evidence="8 9">Coronado</strain>
    </source>
</reference>
<evidence type="ECO:0000256" key="2">
    <source>
        <dbReference type="ARBA" id="ARBA00007802"/>
    </source>
</evidence>
<protein>
    <submittedName>
        <fullName evidence="8">Type VI secretion protein</fullName>
    </submittedName>
</protein>
<dbReference type="InterPro" id="IPR007688">
    <property type="entry name" value="Conjugal_tfr_TrbL/VirB6"/>
</dbReference>
<feature type="transmembrane region" description="Helical" evidence="7">
    <location>
        <begin position="241"/>
        <end position="261"/>
    </location>
</feature>
<comment type="similarity">
    <text evidence="2">Belongs to the TrbL/VirB6 family.</text>
</comment>
<gene>
    <name evidence="8" type="ORF">PK98_06010</name>
</gene>
<keyword evidence="9" id="KW-1185">Reference proteome</keyword>
<feature type="compositionally biased region" description="Low complexity" evidence="6">
    <location>
        <begin position="348"/>
        <end position="360"/>
    </location>
</feature>
<dbReference type="Pfam" id="PF04610">
    <property type="entry name" value="TrbL"/>
    <property type="match status" value="1"/>
</dbReference>
<dbReference type="OrthoDB" id="7400974at2"/>
<keyword evidence="3 7" id="KW-0812">Transmembrane</keyword>
<feature type="transmembrane region" description="Helical" evidence="7">
    <location>
        <begin position="68"/>
        <end position="88"/>
    </location>
</feature>
<dbReference type="EMBL" id="JTDN01000001">
    <property type="protein sequence ID" value="KHL26787.1"/>
    <property type="molecule type" value="Genomic_DNA"/>
</dbReference>
<evidence type="ECO:0000313" key="9">
    <source>
        <dbReference type="Proteomes" id="UP000030988"/>
    </source>
</evidence>
<evidence type="ECO:0000256" key="6">
    <source>
        <dbReference type="SAM" id="MobiDB-lite"/>
    </source>
</evidence>
<accession>A0A0B2C3H6</accession>
<feature type="transmembrane region" description="Helical" evidence="7">
    <location>
        <begin position="157"/>
        <end position="190"/>
    </location>
</feature>
<evidence type="ECO:0000256" key="4">
    <source>
        <dbReference type="ARBA" id="ARBA00022989"/>
    </source>
</evidence>
<dbReference type="GO" id="GO:0016020">
    <property type="term" value="C:membrane"/>
    <property type="evidence" value="ECO:0007669"/>
    <property type="project" value="UniProtKB-SubCell"/>
</dbReference>
<feature type="transmembrane region" description="Helical" evidence="7">
    <location>
        <begin position="36"/>
        <end position="56"/>
    </location>
</feature>
<comment type="subcellular location">
    <subcellularLocation>
        <location evidence="1">Membrane</location>
        <topology evidence="1">Multi-pass membrane protein</topology>
    </subcellularLocation>
</comment>
<keyword evidence="4 7" id="KW-1133">Transmembrane helix</keyword>
<evidence type="ECO:0000256" key="3">
    <source>
        <dbReference type="ARBA" id="ARBA00022692"/>
    </source>
</evidence>
<feature type="transmembrane region" description="Helical" evidence="7">
    <location>
        <begin position="202"/>
        <end position="221"/>
    </location>
</feature>
<dbReference type="STRING" id="1572751.PK98_06010"/>
<evidence type="ECO:0000313" key="8">
    <source>
        <dbReference type="EMBL" id="KHL26787.1"/>
    </source>
</evidence>
<evidence type="ECO:0000256" key="5">
    <source>
        <dbReference type="ARBA" id="ARBA00023136"/>
    </source>
</evidence>